<proteinExistence type="predicted"/>
<reference evidence="6" key="1">
    <citation type="journal article" date="2019" name="Int. J. Syst. Evol. Microbiol.">
        <title>The Global Catalogue of Microorganisms (GCM) 10K type strain sequencing project: providing services to taxonomists for standard genome sequencing and annotation.</title>
        <authorList>
            <consortium name="The Broad Institute Genomics Platform"/>
            <consortium name="The Broad Institute Genome Sequencing Center for Infectious Disease"/>
            <person name="Wu L."/>
            <person name="Ma J."/>
        </authorList>
    </citation>
    <scope>NUCLEOTIDE SEQUENCE [LARGE SCALE GENOMIC DNA]</scope>
    <source>
        <strain evidence="6">CECT 8010</strain>
    </source>
</reference>
<evidence type="ECO:0000259" key="4">
    <source>
        <dbReference type="Pfam" id="PF01103"/>
    </source>
</evidence>
<feature type="domain" description="Bacterial surface antigen (D15)" evidence="4">
    <location>
        <begin position="97"/>
        <end position="399"/>
    </location>
</feature>
<dbReference type="Gene3D" id="2.40.160.50">
    <property type="entry name" value="membrane protein fhac: a member of the omp85/tpsb transporter family"/>
    <property type="match status" value="1"/>
</dbReference>
<evidence type="ECO:0000256" key="3">
    <source>
        <dbReference type="SAM" id="SignalP"/>
    </source>
</evidence>
<keyword evidence="6" id="KW-1185">Reference proteome</keyword>
<dbReference type="InterPro" id="IPR000184">
    <property type="entry name" value="Bac_surfAg_D15"/>
</dbReference>
<dbReference type="Proteomes" id="UP001595906">
    <property type="component" value="Unassembled WGS sequence"/>
</dbReference>
<feature type="signal peptide" evidence="3">
    <location>
        <begin position="1"/>
        <end position="20"/>
    </location>
</feature>
<evidence type="ECO:0000313" key="5">
    <source>
        <dbReference type="EMBL" id="MFC4231716.1"/>
    </source>
</evidence>
<accession>A0ABV8PYE7</accession>
<evidence type="ECO:0000256" key="1">
    <source>
        <dbReference type="ARBA" id="ARBA00004370"/>
    </source>
</evidence>
<gene>
    <name evidence="5" type="ORF">ACFOW1_07430</name>
</gene>
<comment type="subcellular location">
    <subcellularLocation>
        <location evidence="1">Membrane</location>
    </subcellularLocation>
</comment>
<feature type="chain" id="PRO_5045770348" evidence="3">
    <location>
        <begin position="21"/>
        <end position="400"/>
    </location>
</feature>
<sequence length="400" mass="44933">MSKKCFFSLLFILTTATIWAQTTATDTINSIDTKDLGDVFHGIFHKNKIHPNEGKPKKYYASFIPAAGYSLQTGWAGVVSGNLAFKTSNSASQKVSSITTSVTYSQYNQTIIPFIANIWTKNNNLNFTTDIRYIQYPSDIYGLGGRTDPNQGYTINFTGLKFHQTVQKEVANNLYIGLGYYYDQYWDIQALDSLRKNIARRLSNKLGTSEISSGFAFKLLYDSRLNQINPQQGIFANVVYRPNFTFMGSDENWQSLLIDTRTYTTFPKNSHNVLAFWGLAWLTVGGITPPYLMLPSVGWDDSYNTGRGYIQGRFRGSNMFYAETEYRARLSNNGLLHGVLFCNLEKYSSDLSATYATVKPGYGLGIRLKLNKTSGTNVCLDYGFGNNGSRGFFVNIGEVF</sequence>
<evidence type="ECO:0000256" key="2">
    <source>
        <dbReference type="ARBA" id="ARBA00023136"/>
    </source>
</evidence>
<evidence type="ECO:0000313" key="6">
    <source>
        <dbReference type="Proteomes" id="UP001595906"/>
    </source>
</evidence>
<protein>
    <submittedName>
        <fullName evidence="5">BamA/TamA family outer membrane protein</fullName>
    </submittedName>
</protein>
<keyword evidence="2" id="KW-0472">Membrane</keyword>
<organism evidence="5 6">
    <name type="scientific">Parasediminibacterium paludis</name>
    <dbReference type="NCBI Taxonomy" id="908966"/>
    <lineage>
        <taxon>Bacteria</taxon>
        <taxon>Pseudomonadati</taxon>
        <taxon>Bacteroidota</taxon>
        <taxon>Chitinophagia</taxon>
        <taxon>Chitinophagales</taxon>
        <taxon>Chitinophagaceae</taxon>
        <taxon>Parasediminibacterium</taxon>
    </lineage>
</organism>
<dbReference type="Pfam" id="PF01103">
    <property type="entry name" value="Omp85"/>
    <property type="match status" value="1"/>
</dbReference>
<dbReference type="EMBL" id="JBHSDC010000012">
    <property type="protein sequence ID" value="MFC4231716.1"/>
    <property type="molecule type" value="Genomic_DNA"/>
</dbReference>
<dbReference type="RefSeq" id="WP_379013294.1">
    <property type="nucleotide sequence ID" value="NZ_JBHSDC010000012.1"/>
</dbReference>
<keyword evidence="3" id="KW-0732">Signal</keyword>
<name>A0ABV8PYE7_9BACT</name>
<comment type="caution">
    <text evidence="5">The sequence shown here is derived from an EMBL/GenBank/DDBJ whole genome shotgun (WGS) entry which is preliminary data.</text>
</comment>